<dbReference type="AlphaFoldDB" id="A0A6N6JL66"/>
<evidence type="ECO:0000313" key="1">
    <source>
        <dbReference type="EMBL" id="GFE66149.1"/>
    </source>
</evidence>
<dbReference type="Pfam" id="PF09923">
    <property type="entry name" value="DUF2155"/>
    <property type="match status" value="1"/>
</dbReference>
<accession>A0A6N6JL66</accession>
<dbReference type="InterPro" id="IPR019225">
    <property type="entry name" value="DUF2155"/>
</dbReference>
<dbReference type="RefSeq" id="WP_159808882.1">
    <property type="nucleotide sequence ID" value="NZ_BLJE01000003.1"/>
</dbReference>
<sequence>MIRAAFTAALLLTQSAAGQVIEGDTSPETIQGDNSTFRIGPARGVNNPRLGRSVSREVQESVSSAPVALLRGLDKMSGESSDLQLVSQEPQRFGTLTLEMGECRYPIGNPNGDAYVQMRIYARDVQEPVFDGWMVASSPALMALDHPRYDVWAIRCKLDEQTPLVADEESSRRPVMRP</sequence>
<evidence type="ECO:0008006" key="3">
    <source>
        <dbReference type="Google" id="ProtNLM"/>
    </source>
</evidence>
<dbReference type="Proteomes" id="UP000436822">
    <property type="component" value="Unassembled WGS sequence"/>
</dbReference>
<evidence type="ECO:0000313" key="2">
    <source>
        <dbReference type="Proteomes" id="UP000436822"/>
    </source>
</evidence>
<dbReference type="OrthoDB" id="9810376at2"/>
<name>A0A6N6JL66_9RHOB</name>
<keyword evidence="2" id="KW-1185">Reference proteome</keyword>
<gene>
    <name evidence="1" type="ORF">KIN_32230</name>
</gene>
<reference evidence="1 2" key="1">
    <citation type="submission" date="2019-12" db="EMBL/GenBank/DDBJ databases">
        <title>Litoreibacter badius sp. nov., a novel bacteriochlorophyll a-containing bacterium in the genus Litoreibacter.</title>
        <authorList>
            <person name="Kanamuro M."/>
            <person name="Takabe Y."/>
            <person name="Mori K."/>
            <person name="Takaichi S."/>
            <person name="Hanada S."/>
        </authorList>
    </citation>
    <scope>NUCLEOTIDE SEQUENCE [LARGE SCALE GENOMIC DNA]</scope>
    <source>
        <strain evidence="1 2">K6</strain>
    </source>
</reference>
<dbReference type="EMBL" id="BLJE01000003">
    <property type="protein sequence ID" value="GFE66149.1"/>
    <property type="molecule type" value="Genomic_DNA"/>
</dbReference>
<protein>
    <recommendedName>
        <fullName evidence="3">DUF2155 domain-containing protein</fullName>
    </recommendedName>
</protein>
<comment type="caution">
    <text evidence="1">The sequence shown here is derived from an EMBL/GenBank/DDBJ whole genome shotgun (WGS) entry which is preliminary data.</text>
</comment>
<proteinExistence type="predicted"/>
<organism evidence="1 2">
    <name type="scientific">Litoreibacter roseus</name>
    <dbReference type="NCBI Taxonomy" id="2601869"/>
    <lineage>
        <taxon>Bacteria</taxon>
        <taxon>Pseudomonadati</taxon>
        <taxon>Pseudomonadota</taxon>
        <taxon>Alphaproteobacteria</taxon>
        <taxon>Rhodobacterales</taxon>
        <taxon>Roseobacteraceae</taxon>
        <taxon>Litoreibacter</taxon>
    </lineage>
</organism>